<keyword evidence="3 7" id="KW-0547">Nucleotide-binding</keyword>
<comment type="similarity">
    <text evidence="7">Belongs to the TRAFAC class YlqF/YawG GTPase family. MTG1 subfamily.</text>
</comment>
<evidence type="ECO:0000313" key="10">
    <source>
        <dbReference type="Proteomes" id="UP001519345"/>
    </source>
</evidence>
<keyword evidence="4 7" id="KW-0342">GTP-binding</keyword>
<keyword evidence="7" id="KW-0963">Cytoplasm</keyword>
<feature type="domain" description="CP-type G" evidence="8">
    <location>
        <begin position="14"/>
        <end position="178"/>
    </location>
</feature>
<dbReference type="InterPro" id="IPR023179">
    <property type="entry name" value="GTP-bd_ortho_bundle_sf"/>
</dbReference>
<reference evidence="9 10" key="1">
    <citation type="submission" date="2021-03" db="EMBL/GenBank/DDBJ databases">
        <title>Genomic Encyclopedia of Type Strains, Phase IV (KMG-IV): sequencing the most valuable type-strain genomes for metagenomic binning, comparative biology and taxonomic classification.</title>
        <authorList>
            <person name="Goeker M."/>
        </authorList>
    </citation>
    <scope>NUCLEOTIDE SEQUENCE [LARGE SCALE GENOMIC DNA]</scope>
    <source>
        <strain evidence="9 10">DSM 25609</strain>
    </source>
</reference>
<evidence type="ECO:0000256" key="2">
    <source>
        <dbReference type="ARBA" id="ARBA00022517"/>
    </source>
</evidence>
<dbReference type="Pfam" id="PF01926">
    <property type="entry name" value="MMR_HSR1"/>
    <property type="match status" value="1"/>
</dbReference>
<dbReference type="InterPro" id="IPR027417">
    <property type="entry name" value="P-loop_NTPase"/>
</dbReference>
<keyword evidence="10" id="KW-1185">Reference proteome</keyword>
<dbReference type="Proteomes" id="UP001519345">
    <property type="component" value="Unassembled WGS sequence"/>
</dbReference>
<organism evidence="9 10">
    <name type="scientific">Virgibacillus natechei</name>
    <dbReference type="NCBI Taxonomy" id="1216297"/>
    <lineage>
        <taxon>Bacteria</taxon>
        <taxon>Bacillati</taxon>
        <taxon>Bacillota</taxon>
        <taxon>Bacilli</taxon>
        <taxon>Bacillales</taxon>
        <taxon>Bacillaceae</taxon>
        <taxon>Virgibacillus</taxon>
    </lineage>
</organism>
<accession>A0ABS4IBU7</accession>
<gene>
    <name evidence="9" type="ORF">J2Z83_000212</name>
</gene>
<dbReference type="PANTHER" id="PTHR45782:SF4">
    <property type="entry name" value="MITOCHONDRIAL RIBOSOME-ASSOCIATED GTPASE 1"/>
    <property type="match status" value="1"/>
</dbReference>
<dbReference type="InterPro" id="IPR030378">
    <property type="entry name" value="G_CP_dom"/>
</dbReference>
<evidence type="ECO:0000256" key="4">
    <source>
        <dbReference type="ARBA" id="ARBA00023134"/>
    </source>
</evidence>
<protein>
    <recommendedName>
        <fullName evidence="1 7">Ribosome biogenesis GTPase A</fullName>
    </recommendedName>
</protein>
<dbReference type="InterPro" id="IPR019991">
    <property type="entry name" value="GTP-bd_ribosome_bgen"/>
</dbReference>
<proteinExistence type="inferred from homology"/>
<name>A0ABS4IBU7_9BACI</name>
<dbReference type="SUPFAM" id="SSF52540">
    <property type="entry name" value="P-loop containing nucleoside triphosphate hydrolases"/>
    <property type="match status" value="1"/>
</dbReference>
<dbReference type="PANTHER" id="PTHR45782">
    <property type="entry name" value="MITOCHONDRIAL RIBOSOME-ASSOCIATED GTPASE 1"/>
    <property type="match status" value="1"/>
</dbReference>
<dbReference type="EMBL" id="JAGGKX010000001">
    <property type="protein sequence ID" value="MBP1968120.1"/>
    <property type="molecule type" value="Genomic_DNA"/>
</dbReference>
<dbReference type="RefSeq" id="WP_209461360.1">
    <property type="nucleotide sequence ID" value="NZ_CP110224.1"/>
</dbReference>
<comment type="subunit">
    <text evidence="6">Interacts with ctc. Interacts with the immature 50S ribosome subunit. 2 molecules of rbgA bind to one 50S subunit.</text>
</comment>
<evidence type="ECO:0000256" key="1">
    <source>
        <dbReference type="ARBA" id="ARBA00014898"/>
    </source>
</evidence>
<dbReference type="NCBIfam" id="TIGR03596">
    <property type="entry name" value="GTPase_YlqF"/>
    <property type="match status" value="1"/>
</dbReference>
<dbReference type="PROSITE" id="PS51721">
    <property type="entry name" value="G_CP"/>
    <property type="match status" value="1"/>
</dbReference>
<evidence type="ECO:0000259" key="8">
    <source>
        <dbReference type="PROSITE" id="PS51721"/>
    </source>
</evidence>
<evidence type="ECO:0000256" key="3">
    <source>
        <dbReference type="ARBA" id="ARBA00022741"/>
    </source>
</evidence>
<dbReference type="Gene3D" id="3.40.50.300">
    <property type="entry name" value="P-loop containing nucleotide triphosphate hydrolases"/>
    <property type="match status" value="1"/>
</dbReference>
<comment type="function">
    <text evidence="7">Required for a late step of 50S ribosomal subunit assembly. Has GTPase activity.</text>
</comment>
<dbReference type="Gene3D" id="1.10.1580.10">
    <property type="match status" value="1"/>
</dbReference>
<dbReference type="InterPro" id="IPR006073">
    <property type="entry name" value="GTP-bd"/>
</dbReference>
<evidence type="ECO:0000256" key="5">
    <source>
        <dbReference type="ARBA" id="ARBA00025021"/>
    </source>
</evidence>
<evidence type="ECO:0000256" key="6">
    <source>
        <dbReference type="ARBA" id="ARBA00025856"/>
    </source>
</evidence>
<comment type="subcellular location">
    <subcellularLocation>
        <location evidence="7">Cytoplasm</location>
    </subcellularLocation>
</comment>
<dbReference type="CDD" id="cd01856">
    <property type="entry name" value="YlqF"/>
    <property type="match status" value="1"/>
</dbReference>
<evidence type="ECO:0000313" key="9">
    <source>
        <dbReference type="EMBL" id="MBP1968120.1"/>
    </source>
</evidence>
<sequence length="280" mass="31844">MTIQWFPGHMAKARREVEEKLKLVDFVVELVDARAPLSSQNPMLQQVLQNKPKLIVLMKKDLADNRETEKWINHFKENNSKAIAVNVNDKAEIKRVIQLGKELGQEKMDKLMKKGIQPRPARAMIIGIPNVGKSTLINRLADKKIAKTGDKPGVTKQQLWIKVKKDFELLDTPGILWPKFEDEIVGFRLAAIGTIKDQLLSLQDITAFVIQHMQEHYPELLEARYDIDRSMEDMWDIFVAIGKQRGALESGGNVNFKKVSDIVLGDLRTGRLGMITLETP</sequence>
<dbReference type="PIRSF" id="PIRSF006230">
    <property type="entry name" value="MG442"/>
    <property type="match status" value="1"/>
</dbReference>
<evidence type="ECO:0000256" key="7">
    <source>
        <dbReference type="PIRNR" id="PIRNR006230"/>
    </source>
</evidence>
<comment type="caution">
    <text evidence="9">The sequence shown here is derived from an EMBL/GenBank/DDBJ whole genome shotgun (WGS) entry which is preliminary data.</text>
</comment>
<comment type="function">
    <text evidence="5">Essential protein that is required for a late step of 50S ribosomal subunit assembly. Has GTPase activity that is stimulated by interaction with the immature 50S ribosome subunit. Binds to the 23S rRNA. Required for the association of ribosomal proteins rplP and rpmA with the large subunit.</text>
</comment>
<keyword evidence="2" id="KW-0690">Ribosome biogenesis</keyword>
<dbReference type="InterPro" id="IPR016478">
    <property type="entry name" value="GTPase_MTG1"/>
</dbReference>